<dbReference type="PANTHER" id="PTHR11829">
    <property type="entry name" value="FORKHEAD BOX PROTEIN"/>
    <property type="match status" value="1"/>
</dbReference>
<dbReference type="PROSITE" id="PS00657">
    <property type="entry name" value="FORK_HEAD_1"/>
    <property type="match status" value="1"/>
</dbReference>
<name>A0AAD7SL77_9TELE</name>
<dbReference type="FunFam" id="1.10.10.10:FF:000016">
    <property type="entry name" value="Forkhead box protein I1"/>
    <property type="match status" value="1"/>
</dbReference>
<gene>
    <name evidence="14" type="ORF">AAFF_G00335420</name>
</gene>
<keyword evidence="5" id="KW-0832">Ubl conjugation</keyword>
<sequence>MDRLQDSDEFSGQQKADCVESSRDLDAVNSSPGSSDGRGQKGVVLDKVDASKRPPYSYVALIAMAIRESQEKRLMLNGIYQFIITKFPYYEKNKKGWQNSIRHNLSLNDCFVKVPREGCGERKGHFWTLDPCFDDMFDPGNYRRRKRVRRPYKPPSVPFLSGNPYLNYPDGYYLHQNPNYLQAPFVGSPWSLPNASPLGQSTSVNYQHLQLTNGDSSPVSSDGFINSPVNCYHNHLHSSYSPYYGHPNVFVSHNETTSAQRQLYV</sequence>
<dbReference type="InterPro" id="IPR001766">
    <property type="entry name" value="Fork_head_dom"/>
</dbReference>
<dbReference type="PANTHER" id="PTHR11829:SF411">
    <property type="entry name" value="FORKHEAD BOX PROTEIN L2"/>
    <property type="match status" value="1"/>
</dbReference>
<keyword evidence="7 11" id="KW-0238">DNA-binding</keyword>
<evidence type="ECO:0000256" key="10">
    <source>
        <dbReference type="ARBA" id="ARBA00034872"/>
    </source>
</evidence>
<dbReference type="AlphaFoldDB" id="A0AAD7SL77"/>
<feature type="compositionally biased region" description="Basic and acidic residues" evidence="12">
    <location>
        <begin position="17"/>
        <end position="26"/>
    </location>
</feature>
<dbReference type="GO" id="GO:0009653">
    <property type="term" value="P:anatomical structure morphogenesis"/>
    <property type="evidence" value="ECO:0007669"/>
    <property type="project" value="TreeGrafter"/>
</dbReference>
<dbReference type="PROSITE" id="PS50039">
    <property type="entry name" value="FORK_HEAD_3"/>
    <property type="match status" value="1"/>
</dbReference>
<comment type="subcellular location">
    <subcellularLocation>
        <location evidence="1 11">Nucleus</location>
    </subcellularLocation>
</comment>
<evidence type="ECO:0000313" key="15">
    <source>
        <dbReference type="Proteomes" id="UP001221898"/>
    </source>
</evidence>
<protein>
    <recommendedName>
        <fullName evidence="10">Forkhead box protein L2</fullName>
    </recommendedName>
</protein>
<dbReference type="InterPro" id="IPR047515">
    <property type="entry name" value="FH_FOXL2"/>
</dbReference>
<dbReference type="SMART" id="SM00339">
    <property type="entry name" value="FH"/>
    <property type="match status" value="1"/>
</dbReference>
<dbReference type="InterPro" id="IPR036388">
    <property type="entry name" value="WH-like_DNA-bd_sf"/>
</dbReference>
<evidence type="ECO:0000256" key="11">
    <source>
        <dbReference type="PROSITE-ProRule" id="PRU00089"/>
    </source>
</evidence>
<feature type="domain" description="Fork-head" evidence="13">
    <location>
        <begin position="53"/>
        <end position="147"/>
    </location>
</feature>
<dbReference type="InterPro" id="IPR018122">
    <property type="entry name" value="TF_fork_head_CS_1"/>
</dbReference>
<evidence type="ECO:0000256" key="2">
    <source>
        <dbReference type="ARBA" id="ARBA00022499"/>
    </source>
</evidence>
<keyword evidence="3" id="KW-0597">Phosphoprotein</keyword>
<keyword evidence="8" id="KW-0804">Transcription</keyword>
<dbReference type="InterPro" id="IPR036390">
    <property type="entry name" value="WH_DNA-bd_sf"/>
</dbReference>
<comment type="caution">
    <text evidence="14">The sequence shown here is derived from an EMBL/GenBank/DDBJ whole genome shotgun (WGS) entry which is preliminary data.</text>
</comment>
<evidence type="ECO:0000256" key="4">
    <source>
        <dbReference type="ARBA" id="ARBA00022782"/>
    </source>
</evidence>
<keyword evidence="6" id="KW-0805">Transcription regulation</keyword>
<dbReference type="GO" id="GO:0000981">
    <property type="term" value="F:DNA-binding transcription factor activity, RNA polymerase II-specific"/>
    <property type="evidence" value="ECO:0007669"/>
    <property type="project" value="TreeGrafter"/>
</dbReference>
<dbReference type="GO" id="GO:0009888">
    <property type="term" value="P:tissue development"/>
    <property type="evidence" value="ECO:0007669"/>
    <property type="project" value="UniProtKB-ARBA"/>
</dbReference>
<feature type="region of interest" description="Disordered" evidence="12">
    <location>
        <begin position="1"/>
        <end position="46"/>
    </location>
</feature>
<keyword evidence="9 11" id="KW-0539">Nucleus</keyword>
<dbReference type="Pfam" id="PF00250">
    <property type="entry name" value="Forkhead"/>
    <property type="match status" value="1"/>
</dbReference>
<evidence type="ECO:0000256" key="7">
    <source>
        <dbReference type="ARBA" id="ARBA00023125"/>
    </source>
</evidence>
<dbReference type="PROSITE" id="PS00658">
    <property type="entry name" value="FORK_HEAD_2"/>
    <property type="match status" value="1"/>
</dbReference>
<dbReference type="EMBL" id="JAINUG010000052">
    <property type="protein sequence ID" value="KAJ8404679.1"/>
    <property type="molecule type" value="Genomic_DNA"/>
</dbReference>
<evidence type="ECO:0000256" key="6">
    <source>
        <dbReference type="ARBA" id="ARBA00023015"/>
    </source>
</evidence>
<dbReference type="InterPro" id="IPR030456">
    <property type="entry name" value="TF_fork_head_CS_2"/>
</dbReference>
<dbReference type="CDD" id="cd20028">
    <property type="entry name" value="FH_FOXL2"/>
    <property type="match status" value="1"/>
</dbReference>
<evidence type="ECO:0000256" key="3">
    <source>
        <dbReference type="ARBA" id="ARBA00022553"/>
    </source>
</evidence>
<dbReference type="InterPro" id="IPR050211">
    <property type="entry name" value="FOX_domain-containing"/>
</dbReference>
<evidence type="ECO:0000256" key="9">
    <source>
        <dbReference type="ARBA" id="ARBA00023242"/>
    </source>
</evidence>
<dbReference type="GO" id="GO:0005634">
    <property type="term" value="C:nucleus"/>
    <property type="evidence" value="ECO:0007669"/>
    <property type="project" value="UniProtKB-SubCell"/>
</dbReference>
<evidence type="ECO:0000256" key="8">
    <source>
        <dbReference type="ARBA" id="ARBA00023163"/>
    </source>
</evidence>
<dbReference type="GO" id="GO:0000978">
    <property type="term" value="F:RNA polymerase II cis-regulatory region sequence-specific DNA binding"/>
    <property type="evidence" value="ECO:0007669"/>
    <property type="project" value="TreeGrafter"/>
</dbReference>
<dbReference type="PRINTS" id="PR00053">
    <property type="entry name" value="FORKHEAD"/>
</dbReference>
<proteinExistence type="predicted"/>
<keyword evidence="4" id="KW-0221">Differentiation</keyword>
<feature type="DNA-binding region" description="Fork-head" evidence="11">
    <location>
        <begin position="53"/>
        <end position="147"/>
    </location>
</feature>
<dbReference type="Gene3D" id="1.10.10.10">
    <property type="entry name" value="Winged helix-like DNA-binding domain superfamily/Winged helix DNA-binding domain"/>
    <property type="match status" value="1"/>
</dbReference>
<evidence type="ECO:0000313" key="14">
    <source>
        <dbReference type="EMBL" id="KAJ8404679.1"/>
    </source>
</evidence>
<dbReference type="Proteomes" id="UP001221898">
    <property type="component" value="Unassembled WGS sequence"/>
</dbReference>
<dbReference type="SUPFAM" id="SSF46785">
    <property type="entry name" value="Winged helix' DNA-binding domain"/>
    <property type="match status" value="1"/>
</dbReference>
<keyword evidence="2" id="KW-1017">Isopeptide bond</keyword>
<evidence type="ECO:0000259" key="13">
    <source>
        <dbReference type="PROSITE" id="PS50039"/>
    </source>
</evidence>
<evidence type="ECO:0000256" key="12">
    <source>
        <dbReference type="SAM" id="MobiDB-lite"/>
    </source>
</evidence>
<keyword evidence="15" id="KW-1185">Reference proteome</keyword>
<reference evidence="14" key="1">
    <citation type="journal article" date="2023" name="Science">
        <title>Genome structures resolve the early diversification of teleost fishes.</title>
        <authorList>
            <person name="Parey E."/>
            <person name="Louis A."/>
            <person name="Montfort J."/>
            <person name="Bouchez O."/>
            <person name="Roques C."/>
            <person name="Iampietro C."/>
            <person name="Lluch J."/>
            <person name="Castinel A."/>
            <person name="Donnadieu C."/>
            <person name="Desvignes T."/>
            <person name="Floi Bucao C."/>
            <person name="Jouanno E."/>
            <person name="Wen M."/>
            <person name="Mejri S."/>
            <person name="Dirks R."/>
            <person name="Jansen H."/>
            <person name="Henkel C."/>
            <person name="Chen W.J."/>
            <person name="Zahm M."/>
            <person name="Cabau C."/>
            <person name="Klopp C."/>
            <person name="Thompson A.W."/>
            <person name="Robinson-Rechavi M."/>
            <person name="Braasch I."/>
            <person name="Lecointre G."/>
            <person name="Bobe J."/>
            <person name="Postlethwait J.H."/>
            <person name="Berthelot C."/>
            <person name="Roest Crollius H."/>
            <person name="Guiguen Y."/>
        </authorList>
    </citation>
    <scope>NUCLEOTIDE SEQUENCE</scope>
    <source>
        <strain evidence="14">NC1722</strain>
    </source>
</reference>
<accession>A0AAD7SL77</accession>
<evidence type="ECO:0000256" key="1">
    <source>
        <dbReference type="ARBA" id="ARBA00004123"/>
    </source>
</evidence>
<evidence type="ECO:0000256" key="5">
    <source>
        <dbReference type="ARBA" id="ARBA00022843"/>
    </source>
</evidence>
<dbReference type="GO" id="GO:0030154">
    <property type="term" value="P:cell differentiation"/>
    <property type="evidence" value="ECO:0007669"/>
    <property type="project" value="UniProtKB-KW"/>
</dbReference>
<organism evidence="14 15">
    <name type="scientific">Aldrovandia affinis</name>
    <dbReference type="NCBI Taxonomy" id="143900"/>
    <lineage>
        <taxon>Eukaryota</taxon>
        <taxon>Metazoa</taxon>
        <taxon>Chordata</taxon>
        <taxon>Craniata</taxon>
        <taxon>Vertebrata</taxon>
        <taxon>Euteleostomi</taxon>
        <taxon>Actinopterygii</taxon>
        <taxon>Neopterygii</taxon>
        <taxon>Teleostei</taxon>
        <taxon>Notacanthiformes</taxon>
        <taxon>Halosauridae</taxon>
        <taxon>Aldrovandia</taxon>
    </lineage>
</organism>